<gene>
    <name evidence="1" type="ORF">P186_2510</name>
</gene>
<dbReference type="OrthoDB" id="28674at2157"/>
<dbReference type="STRING" id="1104324.P186_2510"/>
<accession>G7VD17</accession>
<reference evidence="1 2" key="1">
    <citation type="journal article" date="2012" name="J. Bacteriol.">
        <title>Complete genome sequence of strain 1860, a crenarchaeon of the genus pyrobaculum able to grow with various electron acceptors.</title>
        <authorList>
            <person name="Mardanov A.V."/>
            <person name="Gumerov V.M."/>
            <person name="Slobodkina G.B."/>
            <person name="Beletsky A.V."/>
            <person name="Bonch-Osmolovskaya E.A."/>
            <person name="Ravin N.V."/>
            <person name="Skryabin K.G."/>
        </authorList>
    </citation>
    <scope>NUCLEOTIDE SEQUENCE [LARGE SCALE GENOMIC DNA]</scope>
    <source>
        <strain evidence="1 2">1860</strain>
    </source>
</reference>
<protein>
    <submittedName>
        <fullName evidence="1">Uncharacterized protein</fullName>
    </submittedName>
</protein>
<proteinExistence type="predicted"/>
<name>G7VD17_9CREN</name>
<dbReference type="AlphaFoldDB" id="G7VD17"/>
<dbReference type="EMBL" id="CP003098">
    <property type="protein sequence ID" value="AET33896.1"/>
    <property type="molecule type" value="Genomic_DNA"/>
</dbReference>
<organism evidence="1 2">
    <name type="scientific">Pyrobaculum ferrireducens</name>
    <dbReference type="NCBI Taxonomy" id="1104324"/>
    <lineage>
        <taxon>Archaea</taxon>
        <taxon>Thermoproteota</taxon>
        <taxon>Thermoprotei</taxon>
        <taxon>Thermoproteales</taxon>
        <taxon>Thermoproteaceae</taxon>
        <taxon>Pyrobaculum</taxon>
    </lineage>
</organism>
<keyword evidence="2" id="KW-1185">Reference proteome</keyword>
<dbReference type="eggNOG" id="arCOG07014">
    <property type="taxonomic scope" value="Archaea"/>
</dbReference>
<sequence>MTTHGFVKAGDLLKAAEMARGLGGEVTFWHLYRRWGDYAFAVIEAAQLLGVLRWARAERGGRTRVVYVLGRRGAALLDMLADPCPVEAYVYRGRLRLVTPLGAYEAEPDPGHLLSLAYKLAEACGGDPREVAARLRSAAERAARGARGLERWLLAGRLP</sequence>
<evidence type="ECO:0000313" key="2">
    <source>
        <dbReference type="Proteomes" id="UP000005867"/>
    </source>
</evidence>
<dbReference type="BioCyc" id="PSP1104324:GJSN-2456-MONOMER"/>
<dbReference type="HOGENOM" id="CLU_1709207_0_0_2"/>
<dbReference type="KEGG" id="pyr:P186_2510"/>
<evidence type="ECO:0000313" key="1">
    <source>
        <dbReference type="EMBL" id="AET33896.1"/>
    </source>
</evidence>
<dbReference type="Proteomes" id="UP000005867">
    <property type="component" value="Chromosome"/>
</dbReference>